<sequence length="14" mass="1538">MLAIQPSSPQKNHS</sequence>
<proteinExistence type="predicted"/>
<keyword evidence="2" id="KW-1185">Reference proteome</keyword>
<reference evidence="1 2" key="1">
    <citation type="journal article" date="2014" name="PLoS ONE">
        <title>De novo Genome Assembly of the Fungal Plant Pathogen Pyrenophora semeniperda.</title>
        <authorList>
            <person name="Soliai M.M."/>
            <person name="Meyer S.E."/>
            <person name="Udall J.A."/>
            <person name="Elzinga D.E."/>
            <person name="Hermansen R.A."/>
            <person name="Bodily P.M."/>
            <person name="Hart A.A."/>
            <person name="Coleman C.E."/>
        </authorList>
    </citation>
    <scope>NUCLEOTIDE SEQUENCE [LARGE SCALE GENOMIC DNA]</scope>
    <source>
        <strain evidence="1 2">CCB06</strain>
        <tissue evidence="1">Mycelium</tissue>
    </source>
</reference>
<dbReference type="EMBL" id="KE747833">
    <property type="protein sequence ID" value="RMZ72417.1"/>
    <property type="molecule type" value="Genomic_DNA"/>
</dbReference>
<name>A0A3M7MD57_9PLEO</name>
<accession>A0A3M7MD57</accession>
<dbReference type="Proteomes" id="UP000265663">
    <property type="component" value="Unassembled WGS sequence"/>
</dbReference>
<organism evidence="1 2">
    <name type="scientific">Pyrenophora seminiperda CCB06</name>
    <dbReference type="NCBI Taxonomy" id="1302712"/>
    <lineage>
        <taxon>Eukaryota</taxon>
        <taxon>Fungi</taxon>
        <taxon>Dikarya</taxon>
        <taxon>Ascomycota</taxon>
        <taxon>Pezizomycotina</taxon>
        <taxon>Dothideomycetes</taxon>
        <taxon>Pleosporomycetidae</taxon>
        <taxon>Pleosporales</taxon>
        <taxon>Pleosporineae</taxon>
        <taxon>Pleosporaceae</taxon>
        <taxon>Pyrenophora</taxon>
    </lineage>
</organism>
<gene>
    <name evidence="1" type="ORF">GMOD_00007396</name>
</gene>
<protein>
    <submittedName>
        <fullName evidence="1">Uncharacterized protein</fullName>
    </submittedName>
</protein>
<evidence type="ECO:0000313" key="2">
    <source>
        <dbReference type="Proteomes" id="UP000265663"/>
    </source>
</evidence>
<evidence type="ECO:0000313" key="1">
    <source>
        <dbReference type="EMBL" id="RMZ72417.1"/>
    </source>
</evidence>